<feature type="domain" description="WH2" evidence="5">
    <location>
        <begin position="510"/>
        <end position="529"/>
    </location>
</feature>
<evidence type="ECO:0000256" key="1">
    <source>
        <dbReference type="ARBA" id="ARBA00004496"/>
    </source>
</evidence>
<feature type="non-terminal residue" evidence="6">
    <location>
        <position position="532"/>
    </location>
</feature>
<sequence>MAFMEKPPAGKVLLDDTVPLTAAIEASQSLQSHTEYIIRVQRGISVENSWQIAGLSLPLPPKKLIGNMDREFIAERQKGLQNYLNVITTNHILSNCELVKKFLDPNNYSANYTEIALQQVSMFFRSEPKWEVVEPLKDIGWRIRKKYFLMKIKNQPRERLVLSWADLGPDKYLSDKDFQCLIKLLPSCLHPYIYRVTFATANESSALLIRTFNEKGTLKDLIYKVLKFLHDKGFPYGHLHASNVMLDGDTCRLLDLENSLLGLPSFYRSYFSQFRKINTLESVDVHCFGHLLYEMTYGRPPDSVPVDSFPPAPSMTVVAVLESTLSCEACKNGMPTVSRLLQMPLFSDVLLTTSEKPQFKIPTKLKEALRIAKECIEKRLIEEQKQIHQHRRLTRAQSHHGSEEERKKRKILARKKSKRSAIENNEEHSAKYSNSNNSAGSGASSPLTSPSSPTPPSTSAALGLGKDVKEGISALPPPPPPPPPPPAAPLPPTSMEAPVQLLPQVVNGVSRGALLSSIQNFQKGTLRKAETC</sequence>
<keyword evidence="7" id="KW-1185">Reference proteome</keyword>
<feature type="domain" description="PX" evidence="4">
    <location>
        <begin position="1"/>
        <end position="110"/>
    </location>
</feature>
<feature type="compositionally biased region" description="Basic residues" evidence="3">
    <location>
        <begin position="387"/>
        <end position="398"/>
    </location>
</feature>
<dbReference type="EMBL" id="JBFSEQ010000001">
    <property type="protein sequence ID" value="KAL2803614.1"/>
    <property type="molecule type" value="Genomic_DNA"/>
</dbReference>
<feature type="region of interest" description="Disordered" evidence="3">
    <location>
        <begin position="387"/>
        <end position="496"/>
    </location>
</feature>
<comment type="caution">
    <text evidence="6">The sequence shown here is derived from an EMBL/GenBank/DDBJ whole genome shotgun (WGS) entry which is preliminary data.</text>
</comment>
<dbReference type="PROSITE" id="PS50195">
    <property type="entry name" value="PX"/>
    <property type="match status" value="1"/>
</dbReference>
<organism evidence="6 7">
    <name type="scientific">Daubentonia madagascariensis</name>
    <name type="common">Aye-aye</name>
    <name type="synonym">Sciurus madagascariensis</name>
    <dbReference type="NCBI Taxonomy" id="31869"/>
    <lineage>
        <taxon>Eukaryota</taxon>
        <taxon>Metazoa</taxon>
        <taxon>Chordata</taxon>
        <taxon>Craniata</taxon>
        <taxon>Vertebrata</taxon>
        <taxon>Euteleostomi</taxon>
        <taxon>Mammalia</taxon>
        <taxon>Eutheria</taxon>
        <taxon>Euarchontoglires</taxon>
        <taxon>Primates</taxon>
        <taxon>Strepsirrhini</taxon>
        <taxon>Chiromyiformes</taxon>
        <taxon>Daubentoniidae</taxon>
        <taxon>Daubentonia</taxon>
    </lineage>
</organism>
<dbReference type="Pfam" id="PF02205">
    <property type="entry name" value="WH2"/>
    <property type="match status" value="1"/>
</dbReference>
<evidence type="ECO:0000259" key="5">
    <source>
        <dbReference type="PROSITE" id="PS51082"/>
    </source>
</evidence>
<name>A0ABD2F3R2_DAUMA</name>
<dbReference type="InterPro" id="IPR011009">
    <property type="entry name" value="Kinase-like_dom_sf"/>
</dbReference>
<dbReference type="CDD" id="cd06871">
    <property type="entry name" value="PX_MONaKA"/>
    <property type="match status" value="1"/>
</dbReference>
<keyword evidence="2" id="KW-0963">Cytoplasm</keyword>
<protein>
    <submittedName>
        <fullName evidence="6">PX domain-containing protein kinase-like protein isoform h</fullName>
    </submittedName>
</protein>
<evidence type="ECO:0000313" key="6">
    <source>
        <dbReference type="EMBL" id="KAL2803614.1"/>
    </source>
</evidence>
<dbReference type="GO" id="GO:0005737">
    <property type="term" value="C:cytoplasm"/>
    <property type="evidence" value="ECO:0007669"/>
    <property type="project" value="UniProtKB-SubCell"/>
</dbReference>
<dbReference type="InterPro" id="IPR051837">
    <property type="entry name" value="SortingNexin/PXDomain-PKLike"/>
</dbReference>
<evidence type="ECO:0000313" key="7">
    <source>
        <dbReference type="Proteomes" id="UP001610411"/>
    </source>
</evidence>
<feature type="compositionally biased region" description="Basic residues" evidence="3">
    <location>
        <begin position="407"/>
        <end position="419"/>
    </location>
</feature>
<dbReference type="InterPro" id="IPR003124">
    <property type="entry name" value="WH2_dom"/>
</dbReference>
<dbReference type="AlphaFoldDB" id="A0ABD2F3R2"/>
<evidence type="ECO:0000256" key="2">
    <source>
        <dbReference type="ARBA" id="ARBA00022490"/>
    </source>
</evidence>
<dbReference type="Gene3D" id="3.30.1520.10">
    <property type="entry name" value="Phox-like domain"/>
    <property type="match status" value="1"/>
</dbReference>
<evidence type="ECO:0000259" key="4">
    <source>
        <dbReference type="PROSITE" id="PS50195"/>
    </source>
</evidence>
<proteinExistence type="predicted"/>
<dbReference type="PANTHER" id="PTHR22999">
    <property type="entry name" value="PX SERINE/THREONINE KINASE PXK"/>
    <property type="match status" value="1"/>
</dbReference>
<dbReference type="Proteomes" id="UP001610411">
    <property type="component" value="Unassembled WGS sequence"/>
</dbReference>
<evidence type="ECO:0000256" key="3">
    <source>
        <dbReference type="SAM" id="MobiDB-lite"/>
    </source>
</evidence>
<dbReference type="PROSITE" id="PS51082">
    <property type="entry name" value="WH2"/>
    <property type="match status" value="1"/>
</dbReference>
<dbReference type="Gene3D" id="1.10.510.10">
    <property type="entry name" value="Transferase(Phosphotransferase) domain 1"/>
    <property type="match status" value="1"/>
</dbReference>
<dbReference type="InterPro" id="IPR037903">
    <property type="entry name" value="MONaKA_PX"/>
</dbReference>
<feature type="compositionally biased region" description="Pro residues" evidence="3">
    <location>
        <begin position="475"/>
        <end position="492"/>
    </location>
</feature>
<comment type="subcellular location">
    <subcellularLocation>
        <location evidence="1">Cytoplasm</location>
    </subcellularLocation>
</comment>
<gene>
    <name evidence="6" type="ORF">WCI35_000225</name>
</gene>
<feature type="compositionally biased region" description="Low complexity" evidence="3">
    <location>
        <begin position="433"/>
        <end position="463"/>
    </location>
</feature>
<dbReference type="InterPro" id="IPR001683">
    <property type="entry name" value="PX_dom"/>
</dbReference>
<dbReference type="PANTHER" id="PTHR22999:SF40">
    <property type="entry name" value="PX DOMAIN-CONTAINING PROTEIN KINASE-LIKE PROTEIN"/>
    <property type="match status" value="1"/>
</dbReference>
<dbReference type="Pfam" id="PF00787">
    <property type="entry name" value="PX"/>
    <property type="match status" value="1"/>
</dbReference>
<dbReference type="SUPFAM" id="SSF56112">
    <property type="entry name" value="Protein kinase-like (PK-like)"/>
    <property type="match status" value="1"/>
</dbReference>
<reference evidence="6 7" key="1">
    <citation type="journal article" date="2024" name="G3 (Bethesda)">
        <title>A hybrid genome assembly of the endangered aye-aye (Daubentonia madagascariensis).</title>
        <authorList>
            <person name="Versoza C.J."/>
            <person name="Pfeifer S.P."/>
        </authorList>
    </citation>
    <scope>NUCLEOTIDE SEQUENCE [LARGE SCALE GENOMIC DNA]</scope>
    <source>
        <strain evidence="6">6821</strain>
    </source>
</reference>
<dbReference type="InterPro" id="IPR036871">
    <property type="entry name" value="PX_dom_sf"/>
</dbReference>
<dbReference type="FunFam" id="3.30.1520.10:FF:000010">
    <property type="entry name" value="PX domain-containing protein kinase-like protein isoform X6"/>
    <property type="match status" value="1"/>
</dbReference>
<accession>A0ABD2F3R2</accession>
<dbReference type="SUPFAM" id="SSF64268">
    <property type="entry name" value="PX domain"/>
    <property type="match status" value="1"/>
</dbReference>